<evidence type="ECO:0000313" key="2">
    <source>
        <dbReference type="Proteomes" id="UP000091967"/>
    </source>
</evidence>
<dbReference type="OrthoDB" id="4161192at2759"/>
<dbReference type="EMBL" id="LYXU01000001">
    <property type="protein sequence ID" value="OBS29608.1"/>
    <property type="molecule type" value="Genomic_DNA"/>
</dbReference>
<comment type="caution">
    <text evidence="1">The sequence shown here is derived from an EMBL/GenBank/DDBJ whole genome shotgun (WGS) entry which is preliminary data.</text>
</comment>
<reference evidence="1 2" key="1">
    <citation type="submission" date="2016-06" db="EMBL/GenBank/DDBJ databases">
        <title>Living apart together: crosstalk between the core and supernumerary genomes in a fungal plant pathogen.</title>
        <authorList>
            <person name="Vanheule A."/>
            <person name="Audenaert K."/>
            <person name="Warris S."/>
            <person name="Van De Geest H."/>
            <person name="Schijlen E."/>
            <person name="Hofte M."/>
            <person name="De Saeger S."/>
            <person name="Haesaert G."/>
            <person name="Waalwijk C."/>
            <person name="Van Der Lee T."/>
        </authorList>
    </citation>
    <scope>NUCLEOTIDE SEQUENCE [LARGE SCALE GENOMIC DNA]</scope>
    <source>
        <strain evidence="1 2">2516</strain>
    </source>
</reference>
<organism evidence="1 2">
    <name type="scientific">Fusarium poae</name>
    <dbReference type="NCBI Taxonomy" id="36050"/>
    <lineage>
        <taxon>Eukaryota</taxon>
        <taxon>Fungi</taxon>
        <taxon>Dikarya</taxon>
        <taxon>Ascomycota</taxon>
        <taxon>Pezizomycotina</taxon>
        <taxon>Sordariomycetes</taxon>
        <taxon>Hypocreomycetidae</taxon>
        <taxon>Hypocreales</taxon>
        <taxon>Nectriaceae</taxon>
        <taxon>Fusarium</taxon>
    </lineage>
</organism>
<accession>A0A1B8BA92</accession>
<dbReference type="AlphaFoldDB" id="A0A1B8BA92"/>
<gene>
    <name evidence="1" type="ORF">FPOA_03544</name>
</gene>
<sequence>MFGRRRRPILGAAVVVGASRAVAKHEVRKQELIATEREEEIQREVELRRRQEEEQELRTQRAVDEAMKRAALEEKATQGAAVTMSPPLPQYQASYPSMQVQTRDMGLYNSVEDAGPIIQAAPAYQLAPQTRDGNSQNAQTPRQRSGLTLQYCTQCGFRLEVMDRFCRECGTKKVQNDATG</sequence>
<evidence type="ECO:0008006" key="3">
    <source>
        <dbReference type="Google" id="ProtNLM"/>
    </source>
</evidence>
<evidence type="ECO:0000313" key="1">
    <source>
        <dbReference type="EMBL" id="OBS29608.1"/>
    </source>
</evidence>
<dbReference type="OMA" id="DRFCRQC"/>
<name>A0A1B8BA92_FUSPO</name>
<dbReference type="Proteomes" id="UP000091967">
    <property type="component" value="Unassembled WGS sequence"/>
</dbReference>
<protein>
    <recommendedName>
        <fullName evidence="3">Zinc-ribbon domain-containing protein</fullName>
    </recommendedName>
</protein>
<proteinExistence type="predicted"/>
<keyword evidence="2" id="KW-1185">Reference proteome</keyword>